<accession>K1SRF8</accession>
<protein>
    <submittedName>
        <fullName evidence="1">Uncharacterized protein</fullName>
    </submittedName>
</protein>
<comment type="caution">
    <text evidence="1">The sequence shown here is derived from an EMBL/GenBank/DDBJ whole genome shotgun (WGS) entry which is preliminary data.</text>
</comment>
<reference evidence="1" key="1">
    <citation type="journal article" date="2013" name="Environ. Microbiol.">
        <title>Microbiota from the distal guts of lean and obese adolescents exhibit partial functional redundancy besides clear differences in community structure.</title>
        <authorList>
            <person name="Ferrer M."/>
            <person name="Ruiz A."/>
            <person name="Lanza F."/>
            <person name="Haange S.B."/>
            <person name="Oberbach A."/>
            <person name="Till H."/>
            <person name="Bargiela R."/>
            <person name="Campoy C."/>
            <person name="Segura M.T."/>
            <person name="Richter M."/>
            <person name="von Bergen M."/>
            <person name="Seifert J."/>
            <person name="Suarez A."/>
        </authorList>
    </citation>
    <scope>NUCLEOTIDE SEQUENCE</scope>
</reference>
<evidence type="ECO:0000313" key="1">
    <source>
        <dbReference type="EMBL" id="EKC56425.1"/>
    </source>
</evidence>
<feature type="non-terminal residue" evidence="1">
    <location>
        <position position="1"/>
    </location>
</feature>
<dbReference type="AlphaFoldDB" id="K1SRF8"/>
<name>K1SRF8_9ZZZZ</name>
<sequence>VSSYSSYGSTTADFVMGTSDLQNPMANMTLLYYNGGGSYSISLAGIQAWFKGSEQFKSNWSSAMTLTPGSDNGSLAISDTESDSGDEIKDFKVSGTASGDSFYATASELGSLRFNYRLTDGQYRRIIKTSSVSSGYGTYAQVVSGTQECSITSPAGDYNIETYPSPTVKYVWTLTGNYLSVSVQYNGFVYSN</sequence>
<dbReference type="EMBL" id="AJWY01010116">
    <property type="protein sequence ID" value="EKC56425.1"/>
    <property type="molecule type" value="Genomic_DNA"/>
</dbReference>
<organism evidence="1">
    <name type="scientific">human gut metagenome</name>
    <dbReference type="NCBI Taxonomy" id="408170"/>
    <lineage>
        <taxon>unclassified sequences</taxon>
        <taxon>metagenomes</taxon>
        <taxon>organismal metagenomes</taxon>
    </lineage>
</organism>
<gene>
    <name evidence="1" type="ORF">LEA_14842</name>
</gene>
<proteinExistence type="predicted"/>